<comment type="caution">
    <text evidence="2">The sequence shown here is derived from an EMBL/GenBank/DDBJ whole genome shotgun (WGS) entry which is preliminary data.</text>
</comment>
<dbReference type="Proteomes" id="UP000326912">
    <property type="component" value="Unassembled WGS sequence"/>
</dbReference>
<organism evidence="2 3">
    <name type="scientific">Dictyobacter vulcani</name>
    <dbReference type="NCBI Taxonomy" id="2607529"/>
    <lineage>
        <taxon>Bacteria</taxon>
        <taxon>Bacillati</taxon>
        <taxon>Chloroflexota</taxon>
        <taxon>Ktedonobacteria</taxon>
        <taxon>Ktedonobacterales</taxon>
        <taxon>Dictyobacteraceae</taxon>
        <taxon>Dictyobacter</taxon>
    </lineage>
</organism>
<dbReference type="AlphaFoldDB" id="A0A5J4KEL8"/>
<reference evidence="2 3" key="1">
    <citation type="submission" date="2019-10" db="EMBL/GenBank/DDBJ databases">
        <title>Dictyobacter vulcani sp. nov., within the class Ktedonobacteria, isolated from soil of volcanic Mt. Zao.</title>
        <authorList>
            <person name="Zheng Y."/>
            <person name="Wang C.M."/>
            <person name="Sakai Y."/>
            <person name="Abe K."/>
            <person name="Yokota A."/>
            <person name="Yabe S."/>
        </authorList>
    </citation>
    <scope>NUCLEOTIDE SEQUENCE [LARGE SCALE GENOMIC DNA]</scope>
    <source>
        <strain evidence="2 3">W12</strain>
    </source>
</reference>
<accession>A0A5J4KEL8</accession>
<sequence>MARDQKAKNKARQTTAKAPEAGVQPAPQTVEETPRATSVAVAAPQERPVVAAVPQNWPSWPTSKPGPTSMPAPAGMRPFNRVRREQVTEIGYNQETGEPSDSSPMRPMPDPDLKDAVSFDQKPTGQDTLGKRKKRL</sequence>
<feature type="region of interest" description="Disordered" evidence="1">
    <location>
        <begin position="1"/>
        <end position="136"/>
    </location>
</feature>
<gene>
    <name evidence="2" type="ORF">KDW_18760</name>
</gene>
<feature type="compositionally biased region" description="Polar residues" evidence="1">
    <location>
        <begin position="56"/>
        <end position="66"/>
    </location>
</feature>
<evidence type="ECO:0000313" key="3">
    <source>
        <dbReference type="Proteomes" id="UP000326912"/>
    </source>
</evidence>
<name>A0A5J4KEL8_9CHLR</name>
<keyword evidence="3" id="KW-1185">Reference proteome</keyword>
<evidence type="ECO:0000313" key="2">
    <source>
        <dbReference type="EMBL" id="GER87714.1"/>
    </source>
</evidence>
<proteinExistence type="predicted"/>
<dbReference type="RefSeq" id="WP_151755686.1">
    <property type="nucleotide sequence ID" value="NZ_BKZW01000001.1"/>
</dbReference>
<protein>
    <submittedName>
        <fullName evidence="2">Uncharacterized protein</fullName>
    </submittedName>
</protein>
<dbReference type="EMBL" id="BKZW01000001">
    <property type="protein sequence ID" value="GER87714.1"/>
    <property type="molecule type" value="Genomic_DNA"/>
</dbReference>
<evidence type="ECO:0000256" key="1">
    <source>
        <dbReference type="SAM" id="MobiDB-lite"/>
    </source>
</evidence>